<proteinExistence type="predicted"/>
<feature type="compositionally biased region" description="Low complexity" evidence="1">
    <location>
        <begin position="425"/>
        <end position="434"/>
    </location>
</feature>
<dbReference type="GO" id="GO:0008033">
    <property type="term" value="P:tRNA processing"/>
    <property type="evidence" value="ECO:0007669"/>
    <property type="project" value="InterPro"/>
</dbReference>
<feature type="region of interest" description="Disordered" evidence="1">
    <location>
        <begin position="142"/>
        <end position="169"/>
    </location>
</feature>
<reference evidence="2 3" key="1">
    <citation type="journal article" date="2018" name="Mol. Biol. Evol.">
        <title>Broad Genomic Sampling Reveals a Smut Pathogenic Ancestry of the Fungal Clade Ustilaginomycotina.</title>
        <authorList>
            <person name="Kijpornyongpan T."/>
            <person name="Mondo S.J."/>
            <person name="Barry K."/>
            <person name="Sandor L."/>
            <person name="Lee J."/>
            <person name="Lipzen A."/>
            <person name="Pangilinan J."/>
            <person name="LaButti K."/>
            <person name="Hainaut M."/>
            <person name="Henrissat B."/>
            <person name="Grigoriev I.V."/>
            <person name="Spatafora J.W."/>
            <person name="Aime M.C."/>
        </authorList>
    </citation>
    <scope>NUCLEOTIDE SEQUENCE [LARGE SCALE GENOMIC DNA]</scope>
    <source>
        <strain evidence="2 3">MCA 4198</strain>
    </source>
</reference>
<dbReference type="GO" id="GO:0004526">
    <property type="term" value="F:ribonuclease P activity"/>
    <property type="evidence" value="ECO:0007669"/>
    <property type="project" value="TreeGrafter"/>
</dbReference>
<dbReference type="AlphaFoldDB" id="A0A316YB47"/>
<feature type="compositionally biased region" description="Low complexity" evidence="1">
    <location>
        <begin position="7"/>
        <end position="17"/>
    </location>
</feature>
<dbReference type="InterPro" id="IPR013241">
    <property type="entry name" value="RNase_P_Pop3"/>
</dbReference>
<dbReference type="GO" id="GO:0034965">
    <property type="term" value="P:intronic box C/D snoRNA processing"/>
    <property type="evidence" value="ECO:0007669"/>
    <property type="project" value="TreeGrafter"/>
</dbReference>
<evidence type="ECO:0000313" key="2">
    <source>
        <dbReference type="EMBL" id="PWN87030.1"/>
    </source>
</evidence>
<feature type="compositionally biased region" description="Basic residues" evidence="1">
    <location>
        <begin position="442"/>
        <end position="454"/>
    </location>
</feature>
<protein>
    <submittedName>
        <fullName evidence="2">Uncharacterized protein</fullName>
    </submittedName>
</protein>
<dbReference type="PANTHER" id="PTHR28272">
    <property type="entry name" value="RIBONUCLEASES P/MRP PROTEIN SUBUNIT POP3"/>
    <property type="match status" value="1"/>
</dbReference>
<dbReference type="GO" id="GO:0005829">
    <property type="term" value="C:cytosol"/>
    <property type="evidence" value="ECO:0007669"/>
    <property type="project" value="TreeGrafter"/>
</dbReference>
<feature type="compositionally biased region" description="Low complexity" evidence="1">
    <location>
        <begin position="235"/>
        <end position="253"/>
    </location>
</feature>
<feature type="compositionally biased region" description="Low complexity" evidence="1">
    <location>
        <begin position="159"/>
        <end position="169"/>
    </location>
</feature>
<feature type="region of interest" description="Disordered" evidence="1">
    <location>
        <begin position="1"/>
        <end position="88"/>
    </location>
</feature>
<dbReference type="RefSeq" id="XP_025374228.1">
    <property type="nucleotide sequence ID" value="XM_025522826.1"/>
</dbReference>
<dbReference type="GO" id="GO:0000172">
    <property type="term" value="C:ribonuclease MRP complex"/>
    <property type="evidence" value="ECO:0007669"/>
    <property type="project" value="TreeGrafter"/>
</dbReference>
<dbReference type="STRING" id="215250.A0A316YB47"/>
<dbReference type="Pfam" id="PF08228">
    <property type="entry name" value="RNase_P_pop3"/>
    <property type="match status" value="1"/>
</dbReference>
<dbReference type="PANTHER" id="PTHR28272:SF1">
    <property type="entry name" value="RIBONUCLEASES P_MRP PROTEIN SUBUNIT POP3"/>
    <property type="match status" value="1"/>
</dbReference>
<sequence length="465" mass="47718">MVDRSPKAAAGAKGGSARVHTGKTIRAQSRPHPRAQPATASVSAHGKDERLLASLSNDTEGAVGSTSGGGAVSAGDKDKGKGKGKARAKDAAVVAGKKSVLRPILASPYAFAWPSIAKADGEVLLHSLVDFLKAAVGPRRRTARASTAAQSTDMDVDQPAPSTSSSSAAVPEVEILTGINSITRHLESAIALAPPAAAASSAHPLKRGMLFVCKDDVEPAGLVSHFPMLVSIYNSSTSTSTSPSTSTSAAATEGKGGSAGIVLVPLPAGAEALVAAAATVEQPARRAASSRRTQTETWRRRASSLLVLAPQHPATPKAEETIATATATTAARELFDKAQRMGLAPPRMPWLESALQAPVAGATAVTRAGAGAGAGAATTTGGQGEPRRVELIVPRIKVLKSSAPIDLAHIKAQKKQRRTKEPRARSAAAAAASRQQVEQALKKKKKKKKKKRKEKEKEAAGSAAE</sequence>
<name>A0A316YB47_9BASI</name>
<feature type="region of interest" description="Disordered" evidence="1">
    <location>
        <begin position="235"/>
        <end position="255"/>
    </location>
</feature>
<dbReference type="OrthoDB" id="20109at2759"/>
<keyword evidence="3" id="KW-1185">Reference proteome</keyword>
<evidence type="ECO:0000313" key="3">
    <source>
        <dbReference type="Proteomes" id="UP000245768"/>
    </source>
</evidence>
<accession>A0A316YB47</accession>
<dbReference type="InParanoid" id="A0A316YB47"/>
<dbReference type="GO" id="GO:0005655">
    <property type="term" value="C:nucleolar ribonuclease P complex"/>
    <property type="evidence" value="ECO:0007669"/>
    <property type="project" value="TreeGrafter"/>
</dbReference>
<dbReference type="Proteomes" id="UP000245768">
    <property type="component" value="Unassembled WGS sequence"/>
</dbReference>
<organism evidence="2 3">
    <name type="scientific">Acaromyces ingoldii</name>
    <dbReference type="NCBI Taxonomy" id="215250"/>
    <lineage>
        <taxon>Eukaryota</taxon>
        <taxon>Fungi</taxon>
        <taxon>Dikarya</taxon>
        <taxon>Basidiomycota</taxon>
        <taxon>Ustilaginomycotina</taxon>
        <taxon>Exobasidiomycetes</taxon>
        <taxon>Exobasidiales</taxon>
        <taxon>Cryptobasidiaceae</taxon>
        <taxon>Acaromyces</taxon>
    </lineage>
</organism>
<gene>
    <name evidence="2" type="ORF">FA10DRAFT_269631</name>
</gene>
<dbReference type="GeneID" id="37044742"/>
<feature type="region of interest" description="Disordered" evidence="1">
    <location>
        <begin position="411"/>
        <end position="465"/>
    </location>
</feature>
<dbReference type="GO" id="GO:0000171">
    <property type="term" value="F:ribonuclease MRP activity"/>
    <property type="evidence" value="ECO:0007669"/>
    <property type="project" value="TreeGrafter"/>
</dbReference>
<dbReference type="EMBL" id="KZ819641">
    <property type="protein sequence ID" value="PWN87030.1"/>
    <property type="molecule type" value="Genomic_DNA"/>
</dbReference>
<dbReference type="GO" id="GO:0006364">
    <property type="term" value="P:rRNA processing"/>
    <property type="evidence" value="ECO:0007669"/>
    <property type="project" value="InterPro"/>
</dbReference>
<evidence type="ECO:0000256" key="1">
    <source>
        <dbReference type="SAM" id="MobiDB-lite"/>
    </source>
</evidence>